<evidence type="ECO:0000313" key="2">
    <source>
        <dbReference type="EMBL" id="HIS83223.1"/>
    </source>
</evidence>
<accession>A0A9D1FWI2</accession>
<dbReference type="GO" id="GO:0003677">
    <property type="term" value="F:DNA binding"/>
    <property type="evidence" value="ECO:0007669"/>
    <property type="project" value="InterPro"/>
</dbReference>
<dbReference type="SMART" id="SM00530">
    <property type="entry name" value="HTH_XRE"/>
    <property type="match status" value="1"/>
</dbReference>
<feature type="domain" description="HTH cro/C1-type" evidence="1">
    <location>
        <begin position="2"/>
        <end position="50"/>
    </location>
</feature>
<name>A0A9D1FWI2_9BACT</name>
<dbReference type="Gene3D" id="1.10.260.40">
    <property type="entry name" value="lambda repressor-like DNA-binding domains"/>
    <property type="match status" value="1"/>
</dbReference>
<reference evidence="2" key="1">
    <citation type="submission" date="2020-10" db="EMBL/GenBank/DDBJ databases">
        <authorList>
            <person name="Gilroy R."/>
        </authorList>
    </citation>
    <scope>NUCLEOTIDE SEQUENCE</scope>
    <source>
        <strain evidence="2">CHK152-2994</strain>
    </source>
</reference>
<dbReference type="SUPFAM" id="SSF47413">
    <property type="entry name" value="lambda repressor-like DNA-binding domains"/>
    <property type="match status" value="1"/>
</dbReference>
<dbReference type="AlphaFoldDB" id="A0A9D1FWI2"/>
<organism evidence="2 3">
    <name type="scientific">Candidatus Scatenecus faecavium</name>
    <dbReference type="NCBI Taxonomy" id="2840915"/>
    <lineage>
        <taxon>Bacteria</taxon>
        <taxon>Candidatus Scatenecus</taxon>
    </lineage>
</organism>
<dbReference type="Pfam" id="PF01381">
    <property type="entry name" value="HTH_3"/>
    <property type="match status" value="1"/>
</dbReference>
<proteinExistence type="predicted"/>
<gene>
    <name evidence="2" type="ORF">IAD41_06440</name>
</gene>
<dbReference type="Proteomes" id="UP000824139">
    <property type="component" value="Unassembled WGS sequence"/>
</dbReference>
<reference evidence="2" key="2">
    <citation type="journal article" date="2021" name="PeerJ">
        <title>Extensive microbial diversity within the chicken gut microbiome revealed by metagenomics and culture.</title>
        <authorList>
            <person name="Gilroy R."/>
            <person name="Ravi A."/>
            <person name="Getino M."/>
            <person name="Pursley I."/>
            <person name="Horton D.L."/>
            <person name="Alikhan N.F."/>
            <person name="Baker D."/>
            <person name="Gharbi K."/>
            <person name="Hall N."/>
            <person name="Watson M."/>
            <person name="Adriaenssens E.M."/>
            <person name="Foster-Nyarko E."/>
            <person name="Jarju S."/>
            <person name="Secka A."/>
            <person name="Antonio M."/>
            <person name="Oren A."/>
            <person name="Chaudhuri R.R."/>
            <person name="La Ragione R."/>
            <person name="Hildebrand F."/>
            <person name="Pallen M.J."/>
        </authorList>
    </citation>
    <scope>NUCLEOTIDE SEQUENCE</scope>
    <source>
        <strain evidence="2">CHK152-2994</strain>
    </source>
</reference>
<sequence>MRKRLSQSKLAELVEISTDSMTKIENANQTPSAFIIFDIANALEIPIEELFRGIPKRTDGK</sequence>
<dbReference type="InterPro" id="IPR010982">
    <property type="entry name" value="Lambda_DNA-bd_dom_sf"/>
</dbReference>
<dbReference type="InterPro" id="IPR001387">
    <property type="entry name" value="Cro/C1-type_HTH"/>
</dbReference>
<comment type="caution">
    <text evidence="2">The sequence shown here is derived from an EMBL/GenBank/DDBJ whole genome shotgun (WGS) entry which is preliminary data.</text>
</comment>
<evidence type="ECO:0000313" key="3">
    <source>
        <dbReference type="Proteomes" id="UP000824139"/>
    </source>
</evidence>
<dbReference type="CDD" id="cd00093">
    <property type="entry name" value="HTH_XRE"/>
    <property type="match status" value="1"/>
</dbReference>
<protein>
    <submittedName>
        <fullName evidence="2">Helix-turn-helix transcriptional regulator</fullName>
    </submittedName>
</protein>
<dbReference type="EMBL" id="DVJO01000141">
    <property type="protein sequence ID" value="HIS83223.1"/>
    <property type="molecule type" value="Genomic_DNA"/>
</dbReference>
<evidence type="ECO:0000259" key="1">
    <source>
        <dbReference type="PROSITE" id="PS50943"/>
    </source>
</evidence>
<dbReference type="PROSITE" id="PS50943">
    <property type="entry name" value="HTH_CROC1"/>
    <property type="match status" value="1"/>
</dbReference>